<reference evidence="2 3" key="1">
    <citation type="submission" date="2016-09" db="EMBL/GenBank/DDBJ databases">
        <title>Pseudonocardia autotrophica DSM535, a candidate organism with high potential of specific P450 cytochromes.</title>
        <authorList>
            <person name="Grumaz C."/>
            <person name="Vainshtein Y."/>
            <person name="Kirstahler P."/>
            <person name="Sohn K."/>
        </authorList>
    </citation>
    <scope>NUCLEOTIDE SEQUENCE [LARGE SCALE GENOMIC DNA]</scope>
    <source>
        <strain evidence="2 3">DSM 535</strain>
    </source>
</reference>
<dbReference type="EMBL" id="MIGB01000040">
    <property type="protein sequence ID" value="OSY36390.1"/>
    <property type="molecule type" value="Genomic_DNA"/>
</dbReference>
<dbReference type="Pfam" id="PF04307">
    <property type="entry name" value="YdjM"/>
    <property type="match status" value="1"/>
</dbReference>
<name>A0A1Y2MMC2_PSEAH</name>
<keyword evidence="1" id="KW-1133">Transmembrane helix</keyword>
<dbReference type="InterPro" id="IPR007404">
    <property type="entry name" value="YdjM-like"/>
</dbReference>
<feature type="transmembrane region" description="Helical" evidence="1">
    <location>
        <begin position="159"/>
        <end position="177"/>
    </location>
</feature>
<dbReference type="STRING" id="2074.BG845_05467"/>
<keyword evidence="1" id="KW-0472">Membrane</keyword>
<evidence type="ECO:0000313" key="2">
    <source>
        <dbReference type="EMBL" id="OSY36390.1"/>
    </source>
</evidence>
<comment type="caution">
    <text evidence="2">The sequence shown here is derived from an EMBL/GenBank/DDBJ whole genome shotgun (WGS) entry which is preliminary data.</text>
</comment>
<gene>
    <name evidence="2" type="ORF">BG845_05467</name>
</gene>
<feature type="transmembrane region" description="Helical" evidence="1">
    <location>
        <begin position="85"/>
        <end position="102"/>
    </location>
</feature>
<sequence>MGRTHALSGAVLGLAVCAAVPPPPVLVPLVVVVCAVAAFAPDLDHPNSTATRALPPITWLLSRLIRWLSRLLTGISHRGFSHSPVFAAGIGLLAWWATGLVLPGDTAVWTGIAAGAGCWIGAIGDELTSAGNRFAFWPLARIRWPDVLRFRTGGRGEHVVVALLTVTGVGLVTGSWAW</sequence>
<dbReference type="AlphaFoldDB" id="A0A1Y2MMC2"/>
<dbReference type="RefSeq" id="WP_085915591.1">
    <property type="nucleotide sequence ID" value="NZ_AP018920.1"/>
</dbReference>
<protein>
    <recommendedName>
        <fullName evidence="4">Inner membrane protein</fullName>
    </recommendedName>
</protein>
<evidence type="ECO:0000313" key="3">
    <source>
        <dbReference type="Proteomes" id="UP000194360"/>
    </source>
</evidence>
<organism evidence="2 3">
    <name type="scientific">Pseudonocardia autotrophica</name>
    <name type="common">Amycolata autotrophica</name>
    <name type="synonym">Nocardia autotrophica</name>
    <dbReference type="NCBI Taxonomy" id="2074"/>
    <lineage>
        <taxon>Bacteria</taxon>
        <taxon>Bacillati</taxon>
        <taxon>Actinomycetota</taxon>
        <taxon>Actinomycetes</taxon>
        <taxon>Pseudonocardiales</taxon>
        <taxon>Pseudonocardiaceae</taxon>
        <taxon>Pseudonocardia</taxon>
    </lineage>
</organism>
<dbReference type="Proteomes" id="UP000194360">
    <property type="component" value="Unassembled WGS sequence"/>
</dbReference>
<evidence type="ECO:0008006" key="4">
    <source>
        <dbReference type="Google" id="ProtNLM"/>
    </source>
</evidence>
<feature type="transmembrane region" description="Helical" evidence="1">
    <location>
        <begin position="108"/>
        <end position="124"/>
    </location>
</feature>
<accession>A0A1Y2MMC2</accession>
<proteinExistence type="predicted"/>
<keyword evidence="1" id="KW-0812">Transmembrane</keyword>
<dbReference type="OrthoDB" id="3425909at2"/>
<keyword evidence="3" id="KW-1185">Reference proteome</keyword>
<evidence type="ECO:0000256" key="1">
    <source>
        <dbReference type="SAM" id="Phobius"/>
    </source>
</evidence>